<dbReference type="PROSITE" id="PS00061">
    <property type="entry name" value="ADH_SHORT"/>
    <property type="match status" value="1"/>
</dbReference>
<evidence type="ECO:0000313" key="13">
    <source>
        <dbReference type="Proteomes" id="UP000470213"/>
    </source>
</evidence>
<dbReference type="SUPFAM" id="SSF51735">
    <property type="entry name" value="NAD(P)-binding Rossmann-fold domains"/>
    <property type="match status" value="1"/>
</dbReference>
<proteinExistence type="inferred from homology"/>
<comment type="catalytic activity">
    <reaction evidence="11">
        <text>7,8-dihydromonapterin + NADPH + H(+) = 5,6,7,8-tetrahydromonapterin + NADP(+)</text>
        <dbReference type="Rhea" id="RHEA:34847"/>
        <dbReference type="ChEBI" id="CHEBI:15378"/>
        <dbReference type="ChEBI" id="CHEBI:57783"/>
        <dbReference type="ChEBI" id="CHEBI:58349"/>
        <dbReference type="ChEBI" id="CHEBI:71175"/>
        <dbReference type="ChEBI" id="CHEBI:71177"/>
        <dbReference type="EC" id="1.5.1.50"/>
    </reaction>
</comment>
<dbReference type="Proteomes" id="UP000470213">
    <property type="component" value="Unassembled WGS sequence"/>
</dbReference>
<keyword evidence="3" id="KW-0521">NADP</keyword>
<comment type="similarity">
    <text evidence="6">Belongs to the short-chain dehydrogenases/reductases (SDR) family. FolM subfamily.</text>
</comment>
<protein>
    <recommendedName>
        <fullName evidence="8">Dihydromonapterin reductase</fullName>
        <ecNumber evidence="1">1.5.1.3</ecNumber>
        <ecNumber evidence="7">1.5.1.50</ecNumber>
    </recommendedName>
    <alternativeName>
        <fullName evidence="9">Dihydrofolate reductase</fullName>
    </alternativeName>
</protein>
<keyword evidence="4 12" id="KW-0560">Oxidoreductase</keyword>
<gene>
    <name evidence="12" type="primary">folM</name>
    <name evidence="12" type="ORF">GTH32_17300</name>
</gene>
<keyword evidence="2" id="KW-0554">One-carbon metabolism</keyword>
<dbReference type="InterPro" id="IPR020904">
    <property type="entry name" value="Sc_DH/Rdtase_CS"/>
</dbReference>
<evidence type="ECO:0000256" key="2">
    <source>
        <dbReference type="ARBA" id="ARBA00022563"/>
    </source>
</evidence>
<evidence type="ECO:0000256" key="9">
    <source>
        <dbReference type="ARBA" id="ARBA00042299"/>
    </source>
</evidence>
<dbReference type="GO" id="GO:0006730">
    <property type="term" value="P:one-carbon metabolic process"/>
    <property type="evidence" value="ECO:0007669"/>
    <property type="project" value="UniProtKB-KW"/>
</dbReference>
<accession>A0A7X5RMF4</accession>
<evidence type="ECO:0000256" key="6">
    <source>
        <dbReference type="ARBA" id="ARBA00038212"/>
    </source>
</evidence>
<comment type="caution">
    <text evidence="12">The sequence shown here is derived from an EMBL/GenBank/DDBJ whole genome shotgun (WGS) entry which is preliminary data.</text>
</comment>
<evidence type="ECO:0000256" key="10">
    <source>
        <dbReference type="ARBA" id="ARBA00048873"/>
    </source>
</evidence>
<evidence type="ECO:0000256" key="3">
    <source>
        <dbReference type="ARBA" id="ARBA00022857"/>
    </source>
</evidence>
<dbReference type="EMBL" id="JAAAWN010000032">
    <property type="protein sequence ID" value="NDV92927.1"/>
    <property type="molecule type" value="Genomic_DNA"/>
</dbReference>
<evidence type="ECO:0000256" key="11">
    <source>
        <dbReference type="ARBA" id="ARBA00049376"/>
    </source>
</evidence>
<evidence type="ECO:0000256" key="8">
    <source>
        <dbReference type="ARBA" id="ARBA00039631"/>
    </source>
</evidence>
<dbReference type="GO" id="GO:0004146">
    <property type="term" value="F:dihydrofolate reductase activity"/>
    <property type="evidence" value="ECO:0007669"/>
    <property type="project" value="UniProtKB-EC"/>
</dbReference>
<evidence type="ECO:0000256" key="7">
    <source>
        <dbReference type="ARBA" id="ARBA00039145"/>
    </source>
</evidence>
<dbReference type="PANTHER" id="PTHR43639:SF6">
    <property type="entry name" value="DIHYDROMONAPTERIN REDUCTASE"/>
    <property type="match status" value="1"/>
</dbReference>
<organism evidence="12 13">
    <name type="scientific">Alteromonas profundi</name>
    <dbReference type="NCBI Taxonomy" id="2696062"/>
    <lineage>
        <taxon>Bacteria</taxon>
        <taxon>Pseudomonadati</taxon>
        <taxon>Pseudomonadota</taxon>
        <taxon>Gammaproteobacteria</taxon>
        <taxon>Alteromonadales</taxon>
        <taxon>Alteromonadaceae</taxon>
        <taxon>Alteromonas/Salinimonas group</taxon>
        <taxon>Alteromonas</taxon>
    </lineage>
</organism>
<dbReference type="InterPro" id="IPR002347">
    <property type="entry name" value="SDR_fam"/>
</dbReference>
<sequence>MPLPVLLTGATQRLGLAMAESLLSQNTPIVVTYRTPKQSIHRLEQKGAILIRADFSTQAAIDRAIDEIIAVSPYYRALIHNASDWAQEADNDNYDSLMEQMMRVHVFAPYRINMALETALTHREGPADIIHMTDYVQQTGSAKHVAYAASKAALHNLTLSFAKRLAPSVKVNSIAPALLMFNSGDDEAYREKALKKSLLEIVPGADEAVKAMNYLLESDYITGQTVHLNGGRHLK</sequence>
<dbReference type="EC" id="1.5.1.50" evidence="7"/>
<dbReference type="PRINTS" id="PR00081">
    <property type="entry name" value="GDHRDH"/>
</dbReference>
<dbReference type="RefSeq" id="WP_163088118.1">
    <property type="nucleotide sequence ID" value="NZ_JAAAWN010000032.1"/>
</dbReference>
<evidence type="ECO:0000256" key="5">
    <source>
        <dbReference type="ARBA" id="ARBA00037508"/>
    </source>
</evidence>
<keyword evidence="13" id="KW-1185">Reference proteome</keyword>
<reference evidence="12 13" key="1">
    <citation type="submission" date="2020-01" db="EMBL/GenBank/DDBJ databases">
        <authorList>
            <person name="Chen J."/>
            <person name="Zhu S."/>
            <person name="Yang J."/>
        </authorList>
    </citation>
    <scope>NUCLEOTIDE SEQUENCE [LARGE SCALE GENOMIC DNA]</scope>
    <source>
        <strain evidence="12 13">345S023</strain>
    </source>
</reference>
<evidence type="ECO:0000313" key="12">
    <source>
        <dbReference type="EMBL" id="NDV92927.1"/>
    </source>
</evidence>
<dbReference type="EC" id="1.5.1.3" evidence="1"/>
<dbReference type="NCBIfam" id="NF005066">
    <property type="entry name" value="PRK06483.1"/>
    <property type="match status" value="1"/>
</dbReference>
<evidence type="ECO:0000256" key="1">
    <source>
        <dbReference type="ARBA" id="ARBA00012856"/>
    </source>
</evidence>
<comment type="catalytic activity">
    <reaction evidence="10">
        <text>(6S)-5,6,7,8-tetrahydrofolate + NADP(+) = 7,8-dihydrofolate + NADPH + H(+)</text>
        <dbReference type="Rhea" id="RHEA:15009"/>
        <dbReference type="ChEBI" id="CHEBI:15378"/>
        <dbReference type="ChEBI" id="CHEBI:57451"/>
        <dbReference type="ChEBI" id="CHEBI:57453"/>
        <dbReference type="ChEBI" id="CHEBI:57783"/>
        <dbReference type="ChEBI" id="CHEBI:58349"/>
        <dbReference type="EC" id="1.5.1.3"/>
    </reaction>
</comment>
<name>A0A7X5RMF4_9ALTE</name>
<dbReference type="Gene3D" id="3.40.50.720">
    <property type="entry name" value="NAD(P)-binding Rossmann-like Domain"/>
    <property type="match status" value="1"/>
</dbReference>
<dbReference type="InterPro" id="IPR036291">
    <property type="entry name" value="NAD(P)-bd_dom_sf"/>
</dbReference>
<dbReference type="AlphaFoldDB" id="A0A7X5RMF4"/>
<dbReference type="Pfam" id="PF13561">
    <property type="entry name" value="adh_short_C2"/>
    <property type="match status" value="1"/>
</dbReference>
<dbReference type="PANTHER" id="PTHR43639">
    <property type="entry name" value="OXIDOREDUCTASE, SHORT-CHAIN DEHYDROGENASE/REDUCTASE FAMILY (AFU_ORTHOLOGUE AFUA_5G02870)"/>
    <property type="match status" value="1"/>
</dbReference>
<evidence type="ECO:0000256" key="4">
    <source>
        <dbReference type="ARBA" id="ARBA00023002"/>
    </source>
</evidence>
<comment type="function">
    <text evidence="5">Catalyzes the reduction of dihydromonapterin to tetrahydromonapterin. Also has lower activity with dihydrofolate.</text>
</comment>